<protein>
    <recommendedName>
        <fullName evidence="2">Peptidoglycan binding-like domain-containing protein</fullName>
    </recommendedName>
</protein>
<name>A0A955LVT7_UNCKA</name>
<reference evidence="3" key="2">
    <citation type="journal article" date="2021" name="Microbiome">
        <title>Successional dynamics and alternative stable states in a saline activated sludge microbial community over 9 years.</title>
        <authorList>
            <person name="Wang Y."/>
            <person name="Ye J."/>
            <person name="Ju F."/>
            <person name="Liu L."/>
            <person name="Boyd J.A."/>
            <person name="Deng Y."/>
            <person name="Parks D.H."/>
            <person name="Jiang X."/>
            <person name="Yin X."/>
            <person name="Woodcroft B.J."/>
            <person name="Tyson G.W."/>
            <person name="Hugenholtz P."/>
            <person name="Polz M.F."/>
            <person name="Zhang T."/>
        </authorList>
    </citation>
    <scope>NUCLEOTIDE SEQUENCE</scope>
    <source>
        <strain evidence="3">HKST-UBA02</strain>
    </source>
</reference>
<evidence type="ECO:0000259" key="2">
    <source>
        <dbReference type="Pfam" id="PF01471"/>
    </source>
</evidence>
<accession>A0A955LVT7</accession>
<gene>
    <name evidence="3" type="ORF">KC573_02075</name>
</gene>
<evidence type="ECO:0000313" key="4">
    <source>
        <dbReference type="Proteomes" id="UP000699691"/>
    </source>
</evidence>
<feature type="compositionally biased region" description="Acidic residues" evidence="1">
    <location>
        <begin position="54"/>
        <end position="65"/>
    </location>
</feature>
<evidence type="ECO:0000313" key="3">
    <source>
        <dbReference type="EMBL" id="MCA9397591.1"/>
    </source>
</evidence>
<dbReference type="InterPro" id="IPR036366">
    <property type="entry name" value="PGBDSf"/>
</dbReference>
<evidence type="ECO:0000256" key="1">
    <source>
        <dbReference type="SAM" id="MobiDB-lite"/>
    </source>
</evidence>
<dbReference type="Proteomes" id="UP000699691">
    <property type="component" value="Unassembled WGS sequence"/>
</dbReference>
<dbReference type="EMBL" id="JAGQKY010000073">
    <property type="protein sequence ID" value="MCA9397591.1"/>
    <property type="molecule type" value="Genomic_DNA"/>
</dbReference>
<feature type="region of interest" description="Disordered" evidence="1">
    <location>
        <begin position="54"/>
        <end position="84"/>
    </location>
</feature>
<dbReference type="InterPro" id="IPR002477">
    <property type="entry name" value="Peptidoglycan-bd-like"/>
</dbReference>
<organism evidence="3 4">
    <name type="scientific">candidate division WWE3 bacterium</name>
    <dbReference type="NCBI Taxonomy" id="2053526"/>
    <lineage>
        <taxon>Bacteria</taxon>
        <taxon>Katanobacteria</taxon>
    </lineage>
</organism>
<dbReference type="AlphaFoldDB" id="A0A955LVT7"/>
<dbReference type="Pfam" id="PF01471">
    <property type="entry name" value="PG_binding_1"/>
    <property type="match status" value="1"/>
</dbReference>
<reference evidence="3" key="1">
    <citation type="submission" date="2020-04" db="EMBL/GenBank/DDBJ databases">
        <authorList>
            <person name="Zhang T."/>
        </authorList>
    </citation>
    <scope>NUCLEOTIDE SEQUENCE</scope>
    <source>
        <strain evidence="3">HKST-UBA02</strain>
    </source>
</reference>
<dbReference type="Gene3D" id="1.10.101.10">
    <property type="entry name" value="PGBD-like superfamily/PGBD"/>
    <property type="match status" value="1"/>
</dbReference>
<sequence>GEGVVMSDSELDYCEFDFTPAQTLDIPLYQLAIDVLVQQVEEANECDFYNEYIETDDGNGEGELDDSNRRSSRSTGTRIDGRGGAFPQVLGASTQCPFLLDYMQIGWQNDPWEVTKLQLFLNIFKDTFGGTANPVTGEFDRVTDSNVKAFQRHYQTEILDPWYLRGIVPHFEATGFVYKTTLWKINDIICPDYAVLPDYTGEDLTKNVDID</sequence>
<comment type="caution">
    <text evidence="3">The sequence shown here is derived from an EMBL/GenBank/DDBJ whole genome shotgun (WGS) entry which is preliminary data.</text>
</comment>
<proteinExistence type="predicted"/>
<feature type="domain" description="Peptidoglycan binding-like" evidence="2">
    <location>
        <begin position="113"/>
        <end position="155"/>
    </location>
</feature>
<feature type="non-terminal residue" evidence="3">
    <location>
        <position position="1"/>
    </location>
</feature>